<dbReference type="PROSITE" id="PS50005">
    <property type="entry name" value="TPR"/>
    <property type="match status" value="3"/>
</dbReference>
<feature type="repeat" description="TPR" evidence="3">
    <location>
        <begin position="263"/>
        <end position="296"/>
    </location>
</feature>
<keyword evidence="2 3" id="KW-0802">TPR repeat</keyword>
<dbReference type="STRING" id="1122155.SAMN02745158_03361"/>
<keyword evidence="5" id="KW-1185">Reference proteome</keyword>
<dbReference type="SMART" id="SM00028">
    <property type="entry name" value="TPR"/>
    <property type="match status" value="3"/>
</dbReference>
<evidence type="ECO:0000313" key="5">
    <source>
        <dbReference type="Proteomes" id="UP000184245"/>
    </source>
</evidence>
<gene>
    <name evidence="4" type="ORF">SAMN02745158_03361</name>
</gene>
<evidence type="ECO:0000313" key="4">
    <source>
        <dbReference type="EMBL" id="SHF34113.1"/>
    </source>
</evidence>
<dbReference type="PROSITE" id="PS50293">
    <property type="entry name" value="TPR_REGION"/>
    <property type="match status" value="1"/>
</dbReference>
<organism evidence="4 5">
    <name type="scientific">Lactonifactor longoviformis DSM 17459</name>
    <dbReference type="NCBI Taxonomy" id="1122155"/>
    <lineage>
        <taxon>Bacteria</taxon>
        <taxon>Bacillati</taxon>
        <taxon>Bacillota</taxon>
        <taxon>Clostridia</taxon>
        <taxon>Eubacteriales</taxon>
        <taxon>Clostridiaceae</taxon>
        <taxon>Lactonifactor</taxon>
    </lineage>
</organism>
<protein>
    <submittedName>
        <fullName evidence="4">Tetratricopeptide repeat-containing protein</fullName>
    </submittedName>
</protein>
<accession>A0A1M5AV68</accession>
<dbReference type="Gene3D" id="1.25.40.10">
    <property type="entry name" value="Tetratricopeptide repeat domain"/>
    <property type="match status" value="3"/>
</dbReference>
<dbReference type="EMBL" id="FQVI01000022">
    <property type="protein sequence ID" value="SHF34113.1"/>
    <property type="molecule type" value="Genomic_DNA"/>
</dbReference>
<dbReference type="SUPFAM" id="SSF48452">
    <property type="entry name" value="TPR-like"/>
    <property type="match status" value="1"/>
</dbReference>
<dbReference type="Pfam" id="PF13181">
    <property type="entry name" value="TPR_8"/>
    <property type="match status" value="1"/>
</dbReference>
<dbReference type="PANTHER" id="PTHR44858">
    <property type="entry name" value="TETRATRICOPEPTIDE REPEAT PROTEIN 6"/>
    <property type="match status" value="1"/>
</dbReference>
<feature type="repeat" description="TPR" evidence="3">
    <location>
        <begin position="58"/>
        <end position="91"/>
    </location>
</feature>
<proteinExistence type="predicted"/>
<evidence type="ECO:0000256" key="1">
    <source>
        <dbReference type="ARBA" id="ARBA00022737"/>
    </source>
</evidence>
<dbReference type="AlphaFoldDB" id="A0A1M5AV68"/>
<dbReference type="PANTHER" id="PTHR44858:SF1">
    <property type="entry name" value="UDP-N-ACETYLGLUCOSAMINE--PEPTIDE N-ACETYLGLUCOSAMINYLTRANSFERASE SPINDLY-RELATED"/>
    <property type="match status" value="1"/>
</dbReference>
<dbReference type="InterPro" id="IPR011990">
    <property type="entry name" value="TPR-like_helical_dom_sf"/>
</dbReference>
<sequence>MIKYKGILIMSCVLCLTAGCGSDKLSHYEEGVQALEQESYEDAIGSFELSVADDKKVAESYRGEGIAYLKQGNYEEAITAFQSALKSLDGKKEGMQKDIRYYLATAEYQAGILDNALNTCNDILDMETDKDAYFLRGQIYLAQDDYDNAKSDFQKAVDKSEDYEDFLNVYRAYREKDMKADGEEYLEEALKIEARDEQDEYDRGRVYYYLEDFENAKEELIHSMNNGNPDAALLLGKVYVAMGDTSSGRQMYQQYLADKGESAKAYNGMAYCDIADGEYDSALENIQKGLELNDPQENQSLLYNEVVVYEKKQEYGTAKEKIAAYLEKYPSDQDAIKESTFLQTR</sequence>
<dbReference type="InterPro" id="IPR019734">
    <property type="entry name" value="TPR_rpt"/>
</dbReference>
<dbReference type="RefSeq" id="WP_072853815.1">
    <property type="nucleotide sequence ID" value="NZ_FQVI01000022.1"/>
</dbReference>
<name>A0A1M5AV68_9CLOT</name>
<reference evidence="4 5" key="1">
    <citation type="submission" date="2016-11" db="EMBL/GenBank/DDBJ databases">
        <authorList>
            <person name="Jaros S."/>
            <person name="Januszkiewicz K."/>
            <person name="Wedrychowicz H."/>
        </authorList>
    </citation>
    <scope>NUCLEOTIDE SEQUENCE [LARGE SCALE GENOMIC DNA]</scope>
    <source>
        <strain evidence="4 5">DSM 17459</strain>
    </source>
</reference>
<dbReference type="InterPro" id="IPR050498">
    <property type="entry name" value="Ycf3"/>
</dbReference>
<dbReference type="PROSITE" id="PS51257">
    <property type="entry name" value="PROKAR_LIPOPROTEIN"/>
    <property type="match status" value="1"/>
</dbReference>
<dbReference type="Proteomes" id="UP000184245">
    <property type="component" value="Unassembled WGS sequence"/>
</dbReference>
<evidence type="ECO:0000256" key="3">
    <source>
        <dbReference type="PROSITE-ProRule" id="PRU00339"/>
    </source>
</evidence>
<feature type="repeat" description="TPR" evidence="3">
    <location>
        <begin position="130"/>
        <end position="163"/>
    </location>
</feature>
<keyword evidence="1" id="KW-0677">Repeat</keyword>
<evidence type="ECO:0000256" key="2">
    <source>
        <dbReference type="ARBA" id="ARBA00022803"/>
    </source>
</evidence>
<dbReference type="Pfam" id="PF13432">
    <property type="entry name" value="TPR_16"/>
    <property type="match status" value="2"/>
</dbReference>